<dbReference type="InterPro" id="IPR029063">
    <property type="entry name" value="SAM-dependent_MTases_sf"/>
</dbReference>
<evidence type="ECO:0000256" key="2">
    <source>
        <dbReference type="ARBA" id="ARBA00022679"/>
    </source>
</evidence>
<dbReference type="CDD" id="cd02440">
    <property type="entry name" value="AdoMet_MTases"/>
    <property type="match status" value="1"/>
</dbReference>
<comment type="caution">
    <text evidence="5">The sequence shown here is derived from an EMBL/GenBank/DDBJ whole genome shotgun (WGS) entry which is preliminary data.</text>
</comment>
<dbReference type="PANTHER" id="PTHR43464:SF19">
    <property type="entry name" value="UBIQUINONE BIOSYNTHESIS O-METHYLTRANSFERASE, MITOCHONDRIAL"/>
    <property type="match status" value="1"/>
</dbReference>
<evidence type="ECO:0000313" key="6">
    <source>
        <dbReference type="Proteomes" id="UP000635387"/>
    </source>
</evidence>
<name>A0ABQ3M3P2_9PSEU</name>
<protein>
    <recommendedName>
        <fullName evidence="4">Methyltransferase domain-containing protein</fullName>
    </recommendedName>
</protein>
<dbReference type="Gene3D" id="3.40.50.150">
    <property type="entry name" value="Vaccinia Virus protein VP39"/>
    <property type="match status" value="1"/>
</dbReference>
<dbReference type="EMBL" id="BNAY01000010">
    <property type="protein sequence ID" value="GHH32196.1"/>
    <property type="molecule type" value="Genomic_DNA"/>
</dbReference>
<proteinExistence type="predicted"/>
<gene>
    <name evidence="5" type="ORF">GCM10017790_68940</name>
</gene>
<evidence type="ECO:0000313" key="5">
    <source>
        <dbReference type="EMBL" id="GHH32196.1"/>
    </source>
</evidence>
<dbReference type="RefSeq" id="WP_191258595.1">
    <property type="nucleotide sequence ID" value="NZ_BNAY01000010.1"/>
</dbReference>
<keyword evidence="1" id="KW-0489">Methyltransferase</keyword>
<keyword evidence="2" id="KW-0808">Transferase</keyword>
<dbReference type="InterPro" id="IPR041698">
    <property type="entry name" value="Methyltransf_25"/>
</dbReference>
<accession>A0ABQ3M3P2</accession>
<dbReference type="PANTHER" id="PTHR43464">
    <property type="entry name" value="METHYLTRANSFERASE"/>
    <property type="match status" value="1"/>
</dbReference>
<dbReference type="Proteomes" id="UP000635387">
    <property type="component" value="Unassembled WGS sequence"/>
</dbReference>
<keyword evidence="6" id="KW-1185">Reference proteome</keyword>
<feature type="domain" description="Methyltransferase" evidence="4">
    <location>
        <begin position="179"/>
        <end position="276"/>
    </location>
</feature>
<reference evidence="6" key="1">
    <citation type="journal article" date="2019" name="Int. J. Syst. Evol. Microbiol.">
        <title>The Global Catalogue of Microorganisms (GCM) 10K type strain sequencing project: providing services to taxonomists for standard genome sequencing and annotation.</title>
        <authorList>
            <consortium name="The Broad Institute Genomics Platform"/>
            <consortium name="The Broad Institute Genome Sequencing Center for Infectious Disease"/>
            <person name="Wu L."/>
            <person name="Ma J."/>
        </authorList>
    </citation>
    <scope>NUCLEOTIDE SEQUENCE [LARGE SCALE GENOMIC DNA]</scope>
    <source>
        <strain evidence="6">CGMCC 4.7683</strain>
    </source>
</reference>
<keyword evidence="3" id="KW-0949">S-adenosyl-L-methionine</keyword>
<evidence type="ECO:0000256" key="3">
    <source>
        <dbReference type="ARBA" id="ARBA00022691"/>
    </source>
</evidence>
<sequence>MNFTDEELLRIPPERMAAAYLEYRRSGYEFVYHAAVENGVLDALGTPVTVAQFVARHGVVPGKTVVAELLLEALTRCGAVRRVGDRPARFAAVTDYRPSRSIDDELIRLATGKSSYRELGYSGSFGRVVASLTRVEKQALSGFDASNADLWDQGMLLPYYRYARLCSVRTLVSAGADLLDLASGTGLGLLELARHANGGTQGRLVGVEVSPDFVRVSAERTAGNPRIHVVQGDLEEPLALSEARRFDGAMLVGAYHYLRDPAPLWQSMARLVRPGGVVCLAMAYFRTGSYDQELVDLRYAQRSPAARPRTRAQVIAEAGVAGFELEREFWFGCFGWLAFRGTADQNAPGSISRPNSK</sequence>
<evidence type="ECO:0000256" key="1">
    <source>
        <dbReference type="ARBA" id="ARBA00022603"/>
    </source>
</evidence>
<dbReference type="SUPFAM" id="SSF53335">
    <property type="entry name" value="S-adenosyl-L-methionine-dependent methyltransferases"/>
    <property type="match status" value="1"/>
</dbReference>
<dbReference type="Pfam" id="PF13649">
    <property type="entry name" value="Methyltransf_25"/>
    <property type="match status" value="1"/>
</dbReference>
<organism evidence="5 6">
    <name type="scientific">Amycolatopsis oliviviridis</name>
    <dbReference type="NCBI Taxonomy" id="1471590"/>
    <lineage>
        <taxon>Bacteria</taxon>
        <taxon>Bacillati</taxon>
        <taxon>Actinomycetota</taxon>
        <taxon>Actinomycetes</taxon>
        <taxon>Pseudonocardiales</taxon>
        <taxon>Pseudonocardiaceae</taxon>
        <taxon>Amycolatopsis</taxon>
    </lineage>
</organism>
<evidence type="ECO:0000259" key="4">
    <source>
        <dbReference type="Pfam" id="PF13649"/>
    </source>
</evidence>